<dbReference type="Pfam" id="PF08282">
    <property type="entry name" value="Hydrolase_3"/>
    <property type="match status" value="1"/>
</dbReference>
<evidence type="ECO:0000256" key="6">
    <source>
        <dbReference type="ARBA" id="ARBA00022741"/>
    </source>
</evidence>
<feature type="transmembrane region" description="Helical" evidence="11">
    <location>
        <begin position="832"/>
        <end position="852"/>
    </location>
</feature>
<organism evidence="13">
    <name type="scientific">Prosthecochloris aestuarii</name>
    <dbReference type="NCBI Taxonomy" id="1102"/>
    <lineage>
        <taxon>Bacteria</taxon>
        <taxon>Pseudomonadati</taxon>
        <taxon>Chlorobiota</taxon>
        <taxon>Chlorobiia</taxon>
        <taxon>Chlorobiales</taxon>
        <taxon>Chlorobiaceae</taxon>
        <taxon>Prosthecochloris</taxon>
    </lineage>
</organism>
<dbReference type="GO" id="GO:0005524">
    <property type="term" value="F:ATP binding"/>
    <property type="evidence" value="ECO:0007669"/>
    <property type="project" value="UniProtKB-KW"/>
</dbReference>
<feature type="transmembrane region" description="Helical" evidence="11">
    <location>
        <begin position="691"/>
        <end position="713"/>
    </location>
</feature>
<dbReference type="Pfam" id="PF00690">
    <property type="entry name" value="Cation_ATPase_N"/>
    <property type="match status" value="1"/>
</dbReference>
<dbReference type="GO" id="GO:1902600">
    <property type="term" value="P:proton transmembrane transport"/>
    <property type="evidence" value="ECO:0007669"/>
    <property type="project" value="TreeGrafter"/>
</dbReference>
<dbReference type="GO" id="GO:0016887">
    <property type="term" value="F:ATP hydrolysis activity"/>
    <property type="evidence" value="ECO:0007669"/>
    <property type="project" value="InterPro"/>
</dbReference>
<keyword evidence="6" id="KW-0547">Nucleotide-binding</keyword>
<feature type="transmembrane region" description="Helical" evidence="11">
    <location>
        <begin position="794"/>
        <end position="812"/>
    </location>
</feature>
<dbReference type="InterPro" id="IPR004014">
    <property type="entry name" value="ATPase_P-typ_cation-transptr_N"/>
</dbReference>
<evidence type="ECO:0000256" key="11">
    <source>
        <dbReference type="SAM" id="Phobius"/>
    </source>
</evidence>
<evidence type="ECO:0000259" key="12">
    <source>
        <dbReference type="SMART" id="SM00831"/>
    </source>
</evidence>
<dbReference type="InterPro" id="IPR044492">
    <property type="entry name" value="P_typ_ATPase_HD_dom"/>
</dbReference>
<reference evidence="13" key="1">
    <citation type="journal article" date="2020" name="mSystems">
        <title>Genome- and Community-Level Interaction Insights into Carbon Utilization and Element Cycling Functions of Hydrothermarchaeota in Hydrothermal Sediment.</title>
        <authorList>
            <person name="Zhou Z."/>
            <person name="Liu Y."/>
            <person name="Xu W."/>
            <person name="Pan J."/>
            <person name="Luo Z.H."/>
            <person name="Li M."/>
        </authorList>
    </citation>
    <scope>NUCLEOTIDE SEQUENCE [LARGE SCALE GENOMIC DNA]</scope>
    <source>
        <strain evidence="13">SpSt-1181</strain>
    </source>
</reference>
<evidence type="ECO:0000256" key="1">
    <source>
        <dbReference type="ARBA" id="ARBA00004651"/>
    </source>
</evidence>
<dbReference type="GO" id="GO:0030007">
    <property type="term" value="P:intracellular potassium ion homeostasis"/>
    <property type="evidence" value="ECO:0007669"/>
    <property type="project" value="TreeGrafter"/>
</dbReference>
<dbReference type="SUPFAM" id="SSF81660">
    <property type="entry name" value="Metal cation-transporting ATPase, ATP-binding domain N"/>
    <property type="match status" value="1"/>
</dbReference>
<feature type="transmembrane region" description="Helical" evidence="11">
    <location>
        <begin position="719"/>
        <end position="739"/>
    </location>
</feature>
<dbReference type="FunFam" id="3.40.1110.10:FF:000094">
    <property type="entry name" value="Cation-transporting P-type ATPase"/>
    <property type="match status" value="1"/>
</dbReference>
<dbReference type="EMBL" id="DSBW01000122">
    <property type="protein sequence ID" value="HED31089.1"/>
    <property type="molecule type" value="Genomic_DNA"/>
</dbReference>
<keyword evidence="10 11" id="KW-0472">Membrane</keyword>
<evidence type="ECO:0000256" key="3">
    <source>
        <dbReference type="ARBA" id="ARBA00022475"/>
    </source>
</evidence>
<comment type="similarity">
    <text evidence="2">Belongs to the cation transport ATPase (P-type) (TC 3.A.3) family. Type IIA subfamily.</text>
</comment>
<evidence type="ECO:0000256" key="7">
    <source>
        <dbReference type="ARBA" id="ARBA00022840"/>
    </source>
</evidence>
<dbReference type="InterPro" id="IPR006068">
    <property type="entry name" value="ATPase_P-typ_cation-transptr_C"/>
</dbReference>
<dbReference type="GO" id="GO:0006883">
    <property type="term" value="P:intracellular sodium ion homeostasis"/>
    <property type="evidence" value="ECO:0007669"/>
    <property type="project" value="TreeGrafter"/>
</dbReference>
<name>A0A831WVD9_PROAE</name>
<dbReference type="PRINTS" id="PR00119">
    <property type="entry name" value="CATATPASE"/>
</dbReference>
<dbReference type="InterPro" id="IPR023299">
    <property type="entry name" value="ATPase_P-typ_cyto_dom_N"/>
</dbReference>
<dbReference type="SMART" id="SM00831">
    <property type="entry name" value="Cation_ATPase_N"/>
    <property type="match status" value="1"/>
</dbReference>
<feature type="transmembrane region" description="Helical" evidence="11">
    <location>
        <begin position="82"/>
        <end position="98"/>
    </location>
</feature>
<dbReference type="InterPro" id="IPR001757">
    <property type="entry name" value="P_typ_ATPase"/>
</dbReference>
<dbReference type="SFLD" id="SFLDG00002">
    <property type="entry name" value="C1.7:_P-type_atpase_like"/>
    <property type="match status" value="1"/>
</dbReference>
<dbReference type="FunFam" id="3.40.50.1000:FF:000028">
    <property type="entry name" value="Calcium-transporting P-type ATPase, putative"/>
    <property type="match status" value="1"/>
</dbReference>
<dbReference type="FunFam" id="3.40.50.1000:FF:000001">
    <property type="entry name" value="Phospholipid-transporting ATPase IC"/>
    <property type="match status" value="1"/>
</dbReference>
<dbReference type="Gene3D" id="2.70.150.10">
    <property type="entry name" value="Calcium-transporting ATPase, cytoplasmic transduction domain A"/>
    <property type="match status" value="1"/>
</dbReference>
<dbReference type="GO" id="GO:0005391">
    <property type="term" value="F:P-type sodium:potassium-exchanging transporter activity"/>
    <property type="evidence" value="ECO:0007669"/>
    <property type="project" value="TreeGrafter"/>
</dbReference>
<dbReference type="SUPFAM" id="SSF81665">
    <property type="entry name" value="Calcium ATPase, transmembrane domain M"/>
    <property type="match status" value="1"/>
</dbReference>
<dbReference type="CDD" id="cd02080">
    <property type="entry name" value="P-type_ATPase_cation"/>
    <property type="match status" value="1"/>
</dbReference>
<keyword evidence="8" id="KW-1278">Translocase</keyword>
<dbReference type="SUPFAM" id="SSF56784">
    <property type="entry name" value="HAD-like"/>
    <property type="match status" value="1"/>
</dbReference>
<dbReference type="GO" id="GO:0036376">
    <property type="term" value="P:sodium ion export across plasma membrane"/>
    <property type="evidence" value="ECO:0007669"/>
    <property type="project" value="TreeGrafter"/>
</dbReference>
<dbReference type="NCBIfam" id="TIGR01494">
    <property type="entry name" value="ATPase_P-type"/>
    <property type="match status" value="2"/>
</dbReference>
<dbReference type="Gene3D" id="3.40.50.1000">
    <property type="entry name" value="HAD superfamily/HAD-like"/>
    <property type="match status" value="1"/>
</dbReference>
<dbReference type="SFLD" id="SFLDS00003">
    <property type="entry name" value="Haloacid_Dehalogenase"/>
    <property type="match status" value="1"/>
</dbReference>
<dbReference type="Gene3D" id="3.40.1110.10">
    <property type="entry name" value="Calcium-transporting ATPase, cytoplasmic domain N"/>
    <property type="match status" value="1"/>
</dbReference>
<dbReference type="InterPro" id="IPR023298">
    <property type="entry name" value="ATPase_P-typ_TM_dom_sf"/>
</dbReference>
<dbReference type="InterPro" id="IPR018303">
    <property type="entry name" value="ATPase_P-typ_P_site"/>
</dbReference>
<dbReference type="PANTHER" id="PTHR43294:SF20">
    <property type="entry name" value="P-TYPE ATPASE"/>
    <property type="match status" value="1"/>
</dbReference>
<feature type="transmembrane region" description="Helical" evidence="11">
    <location>
        <begin position="58"/>
        <end position="76"/>
    </location>
</feature>
<dbReference type="PANTHER" id="PTHR43294">
    <property type="entry name" value="SODIUM/POTASSIUM-TRANSPORTING ATPASE SUBUNIT ALPHA"/>
    <property type="match status" value="1"/>
</dbReference>
<dbReference type="InterPro" id="IPR023214">
    <property type="entry name" value="HAD_sf"/>
</dbReference>
<dbReference type="InterPro" id="IPR036412">
    <property type="entry name" value="HAD-like_sf"/>
</dbReference>
<evidence type="ECO:0000256" key="5">
    <source>
        <dbReference type="ARBA" id="ARBA00022723"/>
    </source>
</evidence>
<dbReference type="AlphaFoldDB" id="A0A831WVD9"/>
<evidence type="ECO:0000256" key="2">
    <source>
        <dbReference type="ARBA" id="ARBA00005675"/>
    </source>
</evidence>
<protein>
    <submittedName>
        <fullName evidence="13">Cation-transporting P-type ATPase</fullName>
    </submittedName>
</protein>
<dbReference type="GO" id="GO:0046872">
    <property type="term" value="F:metal ion binding"/>
    <property type="evidence" value="ECO:0007669"/>
    <property type="project" value="UniProtKB-KW"/>
</dbReference>
<keyword evidence="4 11" id="KW-0812">Transmembrane</keyword>
<accession>A0A831WVD9</accession>
<feature type="transmembrane region" description="Helical" evidence="11">
    <location>
        <begin position="864"/>
        <end position="883"/>
    </location>
</feature>
<dbReference type="Pfam" id="PF00689">
    <property type="entry name" value="Cation_ATPase_C"/>
    <property type="match status" value="1"/>
</dbReference>
<comment type="caution">
    <text evidence="13">The sequence shown here is derived from an EMBL/GenBank/DDBJ whole genome shotgun (WGS) entry which is preliminary data.</text>
</comment>
<dbReference type="InterPro" id="IPR050510">
    <property type="entry name" value="Cation_transp_ATPase_P-type"/>
</dbReference>
<dbReference type="Gene3D" id="1.20.1110.10">
    <property type="entry name" value="Calcium-transporting ATPase, transmembrane domain"/>
    <property type="match status" value="1"/>
</dbReference>
<feature type="domain" description="Cation-transporting P-type ATPase N-terminal" evidence="12">
    <location>
        <begin position="4"/>
        <end position="78"/>
    </location>
</feature>
<dbReference type="GO" id="GO:1990573">
    <property type="term" value="P:potassium ion import across plasma membrane"/>
    <property type="evidence" value="ECO:0007669"/>
    <property type="project" value="TreeGrafter"/>
</dbReference>
<keyword evidence="5" id="KW-0479">Metal-binding</keyword>
<keyword evidence="7" id="KW-0067">ATP-binding</keyword>
<feature type="transmembrane region" description="Helical" evidence="11">
    <location>
        <begin position="276"/>
        <end position="304"/>
    </location>
</feature>
<dbReference type="Pfam" id="PF00122">
    <property type="entry name" value="E1-E2_ATPase"/>
    <property type="match status" value="1"/>
</dbReference>
<keyword evidence="3" id="KW-1003">Cell membrane</keyword>
<evidence type="ECO:0000256" key="8">
    <source>
        <dbReference type="ARBA" id="ARBA00022967"/>
    </source>
</evidence>
<gene>
    <name evidence="13" type="ORF">ENN50_05280</name>
</gene>
<dbReference type="SUPFAM" id="SSF81653">
    <property type="entry name" value="Calcium ATPase, transduction domain A"/>
    <property type="match status" value="1"/>
</dbReference>
<dbReference type="Proteomes" id="UP000886335">
    <property type="component" value="Unassembled WGS sequence"/>
</dbReference>
<dbReference type="PRINTS" id="PR00120">
    <property type="entry name" value="HATPASE"/>
</dbReference>
<feature type="transmembrane region" description="Helical" evidence="11">
    <location>
        <begin position="245"/>
        <end position="264"/>
    </location>
</feature>
<sequence>MQKNWHSSSAEETLKAFDVSRIEGLEERTIEQRRAEYGPNLLTPAGRQNPFIRFLSQFNNILIYVLLVACAVTALLNHWIDAWVIFGVVLINALIGFIQEGKAEKAMEALKGLLSPQATVRRQGRTIQIDAKEIVPGDIVMLQSGDKVPADVRLVMAKDLRVDESLLTGESVPVEKNTMPAGPETPLADRTCMAFSGTLVTYGKAEGVVTATGDGTEIGRISSLLGKVETLQTPLLRRVEEFGRVLTIAIVALSVILFVFGVFIRDFAPAEMFNAAVGLAVAAIPEGLPAIMTITLAIGVQAMARRKSIIRRLPAVETLGSVSVICSDKTGTLTRNEMTVRSVALPGKQFSITGGGYDPHGAFVVDGQETELSRHPQMRALAHISLLCNDASLEQRDDQWVLSGDPTEGALVALGMKAGYDPSAEQKEWPRIDLIPFESEHRFMATLHHNHNGNAYIYLKGAPEVVLERCSMQRKGEKDEPLDLEYWNDRMQQMASRGERLLAIACRKVTTDMTALNFSDVESGMTLMGITGMIDPPREEAIEAVQRCQAAGIRVKMITGDHVDTAKAIGRMTGIGDGLHALTGPDIESMNDEELVDRVADVDIFARSSPEHKLRLVQALQARGNVVAMTGDGVNDAPALKRADVGIAMGQKGTEVSKEAAEMVLTDDNFATIANAVEQGRNVYDNLKKSILFVLPTNGGEALNILFAVLLGYTLPITAVQILWVNMVTAVTLALTLAFERPENDVMARKPRKADEPLLSRFIVWRIAYVSLILLAGTFGLFLWYEQAGHTHEMARTIAVNTLVLFEIFYLFSSRFFVRSVFSRDGFLGNRYVLYATGILVLLQGVFTYAPFMQHIFSTEPLEAGDWLLILLVSSSVLFLVELEKFFLRKKRSGRTGVS</sequence>
<keyword evidence="9 11" id="KW-1133">Transmembrane helix</keyword>
<proteinExistence type="inferred from homology"/>
<feature type="transmembrane region" description="Helical" evidence="11">
    <location>
        <begin position="759"/>
        <end position="782"/>
    </location>
</feature>
<evidence type="ECO:0000256" key="4">
    <source>
        <dbReference type="ARBA" id="ARBA00022692"/>
    </source>
</evidence>
<evidence type="ECO:0000256" key="9">
    <source>
        <dbReference type="ARBA" id="ARBA00022989"/>
    </source>
</evidence>
<dbReference type="SFLD" id="SFLDF00027">
    <property type="entry name" value="p-type_atpase"/>
    <property type="match status" value="1"/>
</dbReference>
<evidence type="ECO:0000313" key="13">
    <source>
        <dbReference type="EMBL" id="HED31089.1"/>
    </source>
</evidence>
<evidence type="ECO:0000256" key="10">
    <source>
        <dbReference type="ARBA" id="ARBA00023136"/>
    </source>
</evidence>
<dbReference type="InterPro" id="IPR059000">
    <property type="entry name" value="ATPase_P-type_domA"/>
</dbReference>
<comment type="subcellular location">
    <subcellularLocation>
        <location evidence="1">Cell membrane</location>
        <topology evidence="1">Multi-pass membrane protein</topology>
    </subcellularLocation>
</comment>
<dbReference type="PROSITE" id="PS00154">
    <property type="entry name" value="ATPASE_E1_E2"/>
    <property type="match status" value="1"/>
</dbReference>
<dbReference type="InterPro" id="IPR008250">
    <property type="entry name" value="ATPase_P-typ_transduc_dom_A_sf"/>
</dbReference>
<dbReference type="Pfam" id="PF13246">
    <property type="entry name" value="Cation_ATPase"/>
    <property type="match status" value="1"/>
</dbReference>
<dbReference type="GO" id="GO:0005886">
    <property type="term" value="C:plasma membrane"/>
    <property type="evidence" value="ECO:0007669"/>
    <property type="project" value="UniProtKB-SubCell"/>
</dbReference>
<dbReference type="FunFam" id="2.70.150.10:FF:000016">
    <property type="entry name" value="Calcium-transporting P-type ATPase putative"/>
    <property type="match status" value="1"/>
</dbReference>